<dbReference type="Gene3D" id="1.10.3720.10">
    <property type="entry name" value="MetI-like"/>
    <property type="match status" value="1"/>
</dbReference>
<feature type="transmembrane region" description="Helical" evidence="7">
    <location>
        <begin position="87"/>
        <end position="111"/>
    </location>
</feature>
<feature type="transmembrane region" description="Helical" evidence="7">
    <location>
        <begin position="40"/>
        <end position="59"/>
    </location>
</feature>
<sequence length="278" mass="29670">MTTETSILDAALGDTGAIARHAAEPNAAASRPVPFAWEPWLLWLILLGLWQGIATLIAGQGNPLLPPPTVVFDALWLSLPELLTGTWSSLLILAPGFALAVAAGVGLGLLAGTSPRLGRALFPFAKVAAPVPPTVYIPYAIAVLPTFHLSATFVVFVGAFWPVFQNTVAGAHAVEGRHRDNARVLGFSGFEYLHKVVFPASLPHIFSGMAVGLGFGFILLTVAELFGANAGLGRFVQYYADFGDYPRMVAGILYTGVVTWAAMSVLDRARERALFWLR</sequence>
<dbReference type="CDD" id="cd06261">
    <property type="entry name" value="TM_PBP2"/>
    <property type="match status" value="1"/>
</dbReference>
<dbReference type="InterPro" id="IPR000515">
    <property type="entry name" value="MetI-like"/>
</dbReference>
<evidence type="ECO:0000313" key="9">
    <source>
        <dbReference type="EMBL" id="NMG77320.1"/>
    </source>
</evidence>
<dbReference type="Pfam" id="PF00528">
    <property type="entry name" value="BPD_transp_1"/>
    <property type="match status" value="1"/>
</dbReference>
<reference evidence="9 10" key="1">
    <citation type="submission" date="2019-12" db="EMBL/GenBank/DDBJ databases">
        <title>Comparative genomics gives insights into the taxonomy of the Azoarcus-Aromatoleum group and reveals separate origins of nif in the plant-associated Azoarcus and non-plant-associated Aromatoleum sub-groups.</title>
        <authorList>
            <person name="Lafos M."/>
            <person name="Maluk M."/>
            <person name="Batista M."/>
            <person name="Junghare M."/>
            <person name="Carmona M."/>
            <person name="Faoro H."/>
            <person name="Cruz L.M."/>
            <person name="Battistoni F."/>
            <person name="De Souza E."/>
            <person name="Pedrosa F."/>
            <person name="Chen W.-M."/>
            <person name="Poole P.S."/>
            <person name="Dixon R.A."/>
            <person name="James E.K."/>
        </authorList>
    </citation>
    <scope>NUCLEOTIDE SEQUENCE [LARGE SCALE GENOMIC DNA]</scope>
    <source>
        <strain evidence="9 10">22Lin</strain>
    </source>
</reference>
<dbReference type="PROSITE" id="PS50928">
    <property type="entry name" value="ABC_TM1"/>
    <property type="match status" value="1"/>
</dbReference>
<proteinExistence type="inferred from homology"/>
<evidence type="ECO:0000256" key="1">
    <source>
        <dbReference type="ARBA" id="ARBA00004651"/>
    </source>
</evidence>
<dbReference type="RefSeq" id="WP_169262450.1">
    <property type="nucleotide sequence ID" value="NZ_WTVQ01000058.1"/>
</dbReference>
<dbReference type="SUPFAM" id="SSF161098">
    <property type="entry name" value="MetI-like"/>
    <property type="match status" value="1"/>
</dbReference>
<keyword evidence="3" id="KW-1003">Cell membrane</keyword>
<protein>
    <submittedName>
        <fullName evidence="9">ABC transporter permease subunit</fullName>
    </submittedName>
</protein>
<feature type="transmembrane region" description="Helical" evidence="7">
    <location>
        <begin position="248"/>
        <end position="266"/>
    </location>
</feature>
<dbReference type="EMBL" id="WTVQ01000058">
    <property type="protein sequence ID" value="NMG77320.1"/>
    <property type="molecule type" value="Genomic_DNA"/>
</dbReference>
<feature type="domain" description="ABC transmembrane type-1" evidence="8">
    <location>
        <begin position="86"/>
        <end position="266"/>
    </location>
</feature>
<dbReference type="InterPro" id="IPR035906">
    <property type="entry name" value="MetI-like_sf"/>
</dbReference>
<comment type="similarity">
    <text evidence="7">Belongs to the binding-protein-dependent transport system permease family.</text>
</comment>
<evidence type="ECO:0000256" key="5">
    <source>
        <dbReference type="ARBA" id="ARBA00022989"/>
    </source>
</evidence>
<dbReference type="Proteomes" id="UP000648984">
    <property type="component" value="Unassembled WGS sequence"/>
</dbReference>
<keyword evidence="5 7" id="KW-1133">Transmembrane helix</keyword>
<organism evidence="9 10">
    <name type="scientific">Aromatoleum diolicum</name>
    <dbReference type="NCBI Taxonomy" id="75796"/>
    <lineage>
        <taxon>Bacteria</taxon>
        <taxon>Pseudomonadati</taxon>
        <taxon>Pseudomonadota</taxon>
        <taxon>Betaproteobacteria</taxon>
        <taxon>Rhodocyclales</taxon>
        <taxon>Rhodocyclaceae</taxon>
        <taxon>Aromatoleum</taxon>
    </lineage>
</organism>
<evidence type="ECO:0000256" key="7">
    <source>
        <dbReference type="RuleBase" id="RU363032"/>
    </source>
</evidence>
<keyword evidence="4 7" id="KW-0812">Transmembrane</keyword>
<comment type="caution">
    <text evidence="9">The sequence shown here is derived from an EMBL/GenBank/DDBJ whole genome shotgun (WGS) entry which is preliminary data.</text>
</comment>
<evidence type="ECO:0000256" key="6">
    <source>
        <dbReference type="ARBA" id="ARBA00023136"/>
    </source>
</evidence>
<gene>
    <name evidence="9" type="ORF">GPA25_21455</name>
</gene>
<accession>A0ABX1QJ87</accession>
<evidence type="ECO:0000256" key="4">
    <source>
        <dbReference type="ARBA" id="ARBA00022692"/>
    </source>
</evidence>
<feature type="transmembrane region" description="Helical" evidence="7">
    <location>
        <begin position="205"/>
        <end position="228"/>
    </location>
</feature>
<dbReference type="PANTHER" id="PTHR30151">
    <property type="entry name" value="ALKANE SULFONATE ABC TRANSPORTER-RELATED, MEMBRANE SUBUNIT"/>
    <property type="match status" value="1"/>
</dbReference>
<evidence type="ECO:0000256" key="2">
    <source>
        <dbReference type="ARBA" id="ARBA00022448"/>
    </source>
</evidence>
<evidence type="ECO:0000256" key="3">
    <source>
        <dbReference type="ARBA" id="ARBA00022475"/>
    </source>
</evidence>
<keyword evidence="6 7" id="KW-0472">Membrane</keyword>
<name>A0ABX1QJ87_9RHOO</name>
<comment type="subcellular location">
    <subcellularLocation>
        <location evidence="1 7">Cell membrane</location>
        <topology evidence="1 7">Multi-pass membrane protein</topology>
    </subcellularLocation>
</comment>
<evidence type="ECO:0000313" key="10">
    <source>
        <dbReference type="Proteomes" id="UP000648984"/>
    </source>
</evidence>
<dbReference type="PANTHER" id="PTHR30151:SF0">
    <property type="entry name" value="ABC TRANSPORTER PERMEASE PROTEIN MJ0413-RELATED"/>
    <property type="match status" value="1"/>
</dbReference>
<keyword evidence="2 7" id="KW-0813">Transport</keyword>
<evidence type="ECO:0000259" key="8">
    <source>
        <dbReference type="PROSITE" id="PS50928"/>
    </source>
</evidence>
<keyword evidence="10" id="KW-1185">Reference proteome</keyword>